<dbReference type="PANTHER" id="PTHR33993">
    <property type="entry name" value="GLYOXALASE-RELATED"/>
    <property type="match status" value="1"/>
</dbReference>
<dbReference type="PROSITE" id="PS51819">
    <property type="entry name" value="VOC"/>
    <property type="match status" value="2"/>
</dbReference>
<evidence type="ECO:0000313" key="2">
    <source>
        <dbReference type="EMBL" id="SDY03289.1"/>
    </source>
</evidence>
<dbReference type="RefSeq" id="WP_091291045.1">
    <property type="nucleotide sequence ID" value="NZ_FNON01000004.1"/>
</dbReference>
<dbReference type="EMBL" id="FNON01000004">
    <property type="protein sequence ID" value="SDY03289.1"/>
    <property type="molecule type" value="Genomic_DNA"/>
</dbReference>
<feature type="domain" description="VOC" evidence="1">
    <location>
        <begin position="131"/>
        <end position="243"/>
    </location>
</feature>
<proteinExistence type="predicted"/>
<name>A0A1H3GLX6_9PSEU</name>
<reference evidence="2 3" key="1">
    <citation type="submission" date="2016-10" db="EMBL/GenBank/DDBJ databases">
        <authorList>
            <person name="de Groot N.N."/>
        </authorList>
    </citation>
    <scope>NUCLEOTIDE SEQUENCE [LARGE SCALE GENOMIC DNA]</scope>
    <source>
        <strain evidence="2 3">CPCC 202699</strain>
    </source>
</reference>
<protein>
    <recommendedName>
        <fullName evidence="1">VOC domain-containing protein</fullName>
    </recommendedName>
</protein>
<dbReference type="AlphaFoldDB" id="A0A1H3GLX6"/>
<feature type="domain" description="VOC" evidence="1">
    <location>
        <begin position="11"/>
        <end position="117"/>
    </location>
</feature>
<dbReference type="PANTHER" id="PTHR33993:SF14">
    <property type="entry name" value="GB|AAF24581.1"/>
    <property type="match status" value="1"/>
</dbReference>
<dbReference type="InterPro" id="IPR052164">
    <property type="entry name" value="Anthracycline_SecMetBiosynth"/>
</dbReference>
<accession>A0A1H3GLX6</accession>
<keyword evidence="3" id="KW-1185">Reference proteome</keyword>
<dbReference type="Proteomes" id="UP000199515">
    <property type="component" value="Unassembled WGS sequence"/>
</dbReference>
<organism evidence="2 3">
    <name type="scientific">Amycolatopsis xylanica</name>
    <dbReference type="NCBI Taxonomy" id="589385"/>
    <lineage>
        <taxon>Bacteria</taxon>
        <taxon>Bacillati</taxon>
        <taxon>Actinomycetota</taxon>
        <taxon>Actinomycetes</taxon>
        <taxon>Pseudonocardiales</taxon>
        <taxon>Pseudonocardiaceae</taxon>
        <taxon>Amycolatopsis</taxon>
    </lineage>
</organism>
<evidence type="ECO:0000313" key="3">
    <source>
        <dbReference type="Proteomes" id="UP000199515"/>
    </source>
</evidence>
<dbReference type="InterPro" id="IPR037523">
    <property type="entry name" value="VOC_core"/>
</dbReference>
<dbReference type="CDD" id="cd07247">
    <property type="entry name" value="SgaA_N_like"/>
    <property type="match status" value="2"/>
</dbReference>
<evidence type="ECO:0000259" key="1">
    <source>
        <dbReference type="PROSITE" id="PS51819"/>
    </source>
</evidence>
<dbReference type="Pfam" id="PF00903">
    <property type="entry name" value="Glyoxalase"/>
    <property type="match status" value="2"/>
</dbReference>
<sequence length="248" mass="25797">MPQRTAYSQGTPNWVDLRTTDPAAAKSFYGGLFGWEFTDLDEHYSMALKDGAVVAAIAPDDAVKWTTYFAVPDADAAAATIEAAGGKVLTGPLDVADAGRTAFAEDPNGVTFAVWQAKSHIGASLVNEPGTFIWSELMTEGIDAALAFYEEVLGLTKNVVDLGGSPFVGLNAGETMIGGVHAPTVEGAVSRWIVYFSVADVDATVAQAKELGATTVHGPVDTPVGPLAALRDPQGGSFSVWAYNGPVS</sequence>
<dbReference type="InterPro" id="IPR029068">
    <property type="entry name" value="Glyas_Bleomycin-R_OHBP_Dase"/>
</dbReference>
<dbReference type="STRING" id="589385.SAMN05421504_104281"/>
<dbReference type="SUPFAM" id="SSF54593">
    <property type="entry name" value="Glyoxalase/Bleomycin resistance protein/Dihydroxybiphenyl dioxygenase"/>
    <property type="match status" value="2"/>
</dbReference>
<dbReference type="Gene3D" id="3.10.180.10">
    <property type="entry name" value="2,3-Dihydroxybiphenyl 1,2-Dioxygenase, domain 1"/>
    <property type="match status" value="2"/>
</dbReference>
<dbReference type="OrthoDB" id="9793039at2"/>
<dbReference type="InterPro" id="IPR004360">
    <property type="entry name" value="Glyas_Fos-R_dOase_dom"/>
</dbReference>
<gene>
    <name evidence="2" type="ORF">SAMN05421504_104281</name>
</gene>